<feature type="region of interest" description="Disordered" evidence="1">
    <location>
        <begin position="100"/>
        <end position="178"/>
    </location>
</feature>
<evidence type="ECO:0000313" key="2">
    <source>
        <dbReference type="EMBL" id="ORZ30309.1"/>
    </source>
</evidence>
<evidence type="ECO:0000313" key="3">
    <source>
        <dbReference type="Proteomes" id="UP000193411"/>
    </source>
</evidence>
<dbReference type="Proteomes" id="UP000193411">
    <property type="component" value="Unassembled WGS sequence"/>
</dbReference>
<feature type="compositionally biased region" description="Basic and acidic residues" evidence="1">
    <location>
        <begin position="104"/>
        <end position="146"/>
    </location>
</feature>
<reference evidence="2 3" key="1">
    <citation type="submission" date="2016-07" db="EMBL/GenBank/DDBJ databases">
        <title>Pervasive Adenine N6-methylation of Active Genes in Fungi.</title>
        <authorList>
            <consortium name="DOE Joint Genome Institute"/>
            <person name="Mondo S.J."/>
            <person name="Dannebaum R.O."/>
            <person name="Kuo R.C."/>
            <person name="Labutti K."/>
            <person name="Haridas S."/>
            <person name="Kuo A."/>
            <person name="Salamov A."/>
            <person name="Ahrendt S.R."/>
            <person name="Lipzen A."/>
            <person name="Sullivan W."/>
            <person name="Andreopoulos W.B."/>
            <person name="Clum A."/>
            <person name="Lindquist E."/>
            <person name="Daum C."/>
            <person name="Ramamoorthy G.K."/>
            <person name="Gryganskyi A."/>
            <person name="Culley D."/>
            <person name="Magnuson J.K."/>
            <person name="James T.Y."/>
            <person name="O'Malley M.A."/>
            <person name="Stajich J.E."/>
            <person name="Spatafora J.W."/>
            <person name="Visel A."/>
            <person name="Grigoriev I.V."/>
        </authorList>
    </citation>
    <scope>NUCLEOTIDE SEQUENCE [LARGE SCALE GENOMIC DNA]</scope>
    <source>
        <strain evidence="2 3">PL171</strain>
    </source>
</reference>
<feature type="region of interest" description="Disordered" evidence="1">
    <location>
        <begin position="1"/>
        <end position="85"/>
    </location>
</feature>
<accession>A0A1Y2H6Z4</accession>
<name>A0A1Y2H6Z4_9FUNG</name>
<sequence length="178" mass="19433">MTKPTSQAKPGPNRAKDALRRPQKPGLKRVKDAVPAAPRTSRKVAAATVTEPADGEDSTEPTEVPKHKQPKKTRTASHKKGGGTFATKDAQLALVASLVAQEEGTEKDKLERAEQRLAANEEREAKKKQKQSDKSTKLDLLKEQLKQKKKKAPAKPISKPEETIPSRKKKSVSFAASN</sequence>
<comment type="caution">
    <text evidence="2">The sequence shown here is derived from an EMBL/GenBank/DDBJ whole genome shotgun (WGS) entry which is preliminary data.</text>
</comment>
<evidence type="ECO:0008006" key="4">
    <source>
        <dbReference type="Google" id="ProtNLM"/>
    </source>
</evidence>
<keyword evidence="3" id="KW-1185">Reference proteome</keyword>
<evidence type="ECO:0000256" key="1">
    <source>
        <dbReference type="SAM" id="MobiDB-lite"/>
    </source>
</evidence>
<dbReference type="EMBL" id="MCFL01000089">
    <property type="protein sequence ID" value="ORZ30309.1"/>
    <property type="molecule type" value="Genomic_DNA"/>
</dbReference>
<dbReference type="OrthoDB" id="5595049at2759"/>
<organism evidence="2 3">
    <name type="scientific">Catenaria anguillulae PL171</name>
    <dbReference type="NCBI Taxonomy" id="765915"/>
    <lineage>
        <taxon>Eukaryota</taxon>
        <taxon>Fungi</taxon>
        <taxon>Fungi incertae sedis</taxon>
        <taxon>Blastocladiomycota</taxon>
        <taxon>Blastocladiomycetes</taxon>
        <taxon>Blastocladiales</taxon>
        <taxon>Catenariaceae</taxon>
        <taxon>Catenaria</taxon>
    </lineage>
</organism>
<feature type="compositionally biased region" description="Basic residues" evidence="1">
    <location>
        <begin position="67"/>
        <end position="81"/>
    </location>
</feature>
<gene>
    <name evidence="2" type="ORF">BCR44DRAFT_1445183</name>
</gene>
<protein>
    <recommendedName>
        <fullName evidence="4">60S ribosomal subunit assembly/export protein loc1</fullName>
    </recommendedName>
</protein>
<proteinExistence type="predicted"/>
<dbReference type="AlphaFoldDB" id="A0A1Y2H6Z4"/>